<dbReference type="GO" id="GO:0005737">
    <property type="term" value="C:cytoplasm"/>
    <property type="evidence" value="ECO:0007669"/>
    <property type="project" value="TreeGrafter"/>
</dbReference>
<organism evidence="3 4">
    <name type="scientific">Actinoplanes lobatus</name>
    <dbReference type="NCBI Taxonomy" id="113568"/>
    <lineage>
        <taxon>Bacteria</taxon>
        <taxon>Bacillati</taxon>
        <taxon>Actinomycetota</taxon>
        <taxon>Actinomycetes</taxon>
        <taxon>Micromonosporales</taxon>
        <taxon>Micromonosporaceae</taxon>
        <taxon>Actinoplanes</taxon>
    </lineage>
</organism>
<evidence type="ECO:0000313" key="2">
    <source>
        <dbReference type="EMBL" id="GIE39110.1"/>
    </source>
</evidence>
<dbReference type="GO" id="GO:0016616">
    <property type="term" value="F:oxidoreductase activity, acting on the CH-OH group of donors, NAD or NADP as acceptor"/>
    <property type="evidence" value="ECO:0007669"/>
    <property type="project" value="InterPro"/>
</dbReference>
<dbReference type="RefSeq" id="WP_188122233.1">
    <property type="nucleotide sequence ID" value="NZ_BOMP01000031.1"/>
</dbReference>
<dbReference type="Proteomes" id="UP000631312">
    <property type="component" value="Unassembled WGS sequence"/>
</dbReference>
<dbReference type="PANTHER" id="PTHR48079:SF6">
    <property type="entry name" value="NAD(P)-BINDING DOMAIN-CONTAINING PROTEIN-RELATED"/>
    <property type="match status" value="1"/>
</dbReference>
<keyword evidence="5" id="KW-1185">Reference proteome</keyword>
<dbReference type="EMBL" id="JACHNC010000001">
    <property type="protein sequence ID" value="MBB4750000.1"/>
    <property type="molecule type" value="Genomic_DNA"/>
</dbReference>
<reference evidence="3 4" key="1">
    <citation type="submission" date="2020-08" db="EMBL/GenBank/DDBJ databases">
        <title>Sequencing the genomes of 1000 actinobacteria strains.</title>
        <authorList>
            <person name="Klenk H.-P."/>
        </authorList>
    </citation>
    <scope>NUCLEOTIDE SEQUENCE [LARGE SCALE GENOMIC DNA]</scope>
    <source>
        <strain evidence="3 4">DSM 43150</strain>
    </source>
</reference>
<accession>A0A7W7MHJ0</accession>
<name>A0A7W7MHJ0_9ACTN</name>
<sequence>MKVLVTGASGFLGGHLAEAAVAAGDEVRALLRPGATLSMDVGAHRVEPVSGDLSDPASLDAATREVEVVYHSAARVTDHGTRAQFHDTNIAGTERLLAAARANGVRRFVFVSSPSAVMDGGDQVAVDESTPYPARYLNLYSETKAAAERLVLAANAPGFTTCALRPRGIWGPRDRFGFMPRLIAKLRTGRLPDLSGGRTVHASLCHATSAARACLLAAGSDRVGGRAYFVTDAEITDVWALIARVARLFDAAPPARRVPPAVRDALVATVETVWRIPYLRHRHSPPLSRYSVALLTRSGTYDTSAATRDFGYAPVIDQRTGLRQLRAWADGIGGVDAFTRHVR</sequence>
<dbReference type="Gene3D" id="3.40.50.720">
    <property type="entry name" value="NAD(P)-binding Rossmann-like Domain"/>
    <property type="match status" value="1"/>
</dbReference>
<feature type="domain" description="3-beta hydroxysteroid dehydrogenase/isomerase" evidence="1">
    <location>
        <begin position="4"/>
        <end position="254"/>
    </location>
</feature>
<evidence type="ECO:0000313" key="3">
    <source>
        <dbReference type="EMBL" id="MBB4750000.1"/>
    </source>
</evidence>
<comment type="caution">
    <text evidence="3">The sequence shown here is derived from an EMBL/GenBank/DDBJ whole genome shotgun (WGS) entry which is preliminary data.</text>
</comment>
<dbReference type="InterPro" id="IPR036291">
    <property type="entry name" value="NAD(P)-bd_dom_sf"/>
</dbReference>
<dbReference type="GO" id="GO:0006694">
    <property type="term" value="P:steroid biosynthetic process"/>
    <property type="evidence" value="ECO:0007669"/>
    <property type="project" value="InterPro"/>
</dbReference>
<evidence type="ECO:0000313" key="4">
    <source>
        <dbReference type="Proteomes" id="UP000590511"/>
    </source>
</evidence>
<dbReference type="EMBL" id="BOMP01000031">
    <property type="protein sequence ID" value="GIE39110.1"/>
    <property type="molecule type" value="Genomic_DNA"/>
</dbReference>
<dbReference type="GO" id="GO:0004029">
    <property type="term" value="F:aldehyde dehydrogenase (NAD+) activity"/>
    <property type="evidence" value="ECO:0007669"/>
    <property type="project" value="TreeGrafter"/>
</dbReference>
<reference evidence="2 5" key="2">
    <citation type="submission" date="2021-01" db="EMBL/GenBank/DDBJ databases">
        <title>Whole genome shotgun sequence of Actinoplanes lobatus NBRC 12513.</title>
        <authorList>
            <person name="Komaki H."/>
            <person name="Tamura T."/>
        </authorList>
    </citation>
    <scope>NUCLEOTIDE SEQUENCE [LARGE SCALE GENOMIC DNA]</scope>
    <source>
        <strain evidence="2 5">NBRC 12513</strain>
    </source>
</reference>
<proteinExistence type="predicted"/>
<evidence type="ECO:0000259" key="1">
    <source>
        <dbReference type="Pfam" id="PF01073"/>
    </source>
</evidence>
<dbReference type="Proteomes" id="UP000590511">
    <property type="component" value="Unassembled WGS sequence"/>
</dbReference>
<gene>
    <name evidence="2" type="primary">galE1</name>
    <name evidence="2" type="ORF">Alo02nite_20080</name>
    <name evidence="3" type="ORF">BJ964_004161</name>
</gene>
<dbReference type="InterPro" id="IPR051783">
    <property type="entry name" value="NAD(P)-dependent_oxidoreduct"/>
</dbReference>
<protein>
    <submittedName>
        <fullName evidence="3">Nucleoside-diphosphate-sugar epimerase</fullName>
    </submittedName>
    <submittedName>
        <fullName evidence="2">dTDP-4-dehydrorhamnose 3,5-epimerase</fullName>
    </submittedName>
</protein>
<dbReference type="AlphaFoldDB" id="A0A7W7MHJ0"/>
<dbReference type="PANTHER" id="PTHR48079">
    <property type="entry name" value="PROTEIN YEEZ"/>
    <property type="match status" value="1"/>
</dbReference>
<evidence type="ECO:0000313" key="5">
    <source>
        <dbReference type="Proteomes" id="UP000631312"/>
    </source>
</evidence>
<dbReference type="InterPro" id="IPR002225">
    <property type="entry name" value="3Beta_OHSteriod_DH/Estase"/>
</dbReference>
<dbReference type="SUPFAM" id="SSF51735">
    <property type="entry name" value="NAD(P)-binding Rossmann-fold domains"/>
    <property type="match status" value="1"/>
</dbReference>
<dbReference type="Pfam" id="PF01073">
    <property type="entry name" value="3Beta_HSD"/>
    <property type="match status" value="1"/>
</dbReference>